<dbReference type="Gene3D" id="3.30.230.30">
    <property type="entry name" value="Impact, N-terminal domain"/>
    <property type="match status" value="1"/>
</dbReference>
<keyword evidence="4" id="KW-0678">Repressor</keyword>
<evidence type="ECO:0000256" key="3">
    <source>
        <dbReference type="ARBA" id="ARBA00022490"/>
    </source>
</evidence>
<dbReference type="Pfam" id="PF05773">
    <property type="entry name" value="RWD"/>
    <property type="match status" value="1"/>
</dbReference>
<dbReference type="SUPFAM" id="SSF54495">
    <property type="entry name" value="UBC-like"/>
    <property type="match status" value="1"/>
</dbReference>
<accession>A0A9P9AEA0</accession>
<dbReference type="GO" id="GO:0005737">
    <property type="term" value="C:cytoplasm"/>
    <property type="evidence" value="ECO:0007669"/>
    <property type="project" value="UniProtKB-SubCell"/>
</dbReference>
<dbReference type="OrthoDB" id="69641at2759"/>
<keyword evidence="9" id="KW-0689">Ribosomal protein</keyword>
<keyword evidence="6" id="KW-0346">Stress response</keyword>
<gene>
    <name evidence="9" type="ORF">F5X68DRAFT_230218</name>
</gene>
<evidence type="ECO:0000259" key="8">
    <source>
        <dbReference type="PROSITE" id="PS50908"/>
    </source>
</evidence>
<comment type="similarity">
    <text evidence="2">Belongs to the IMPACT family.</text>
</comment>
<dbReference type="Gene3D" id="3.10.110.10">
    <property type="entry name" value="Ubiquitin Conjugating Enzyme"/>
    <property type="match status" value="1"/>
</dbReference>
<dbReference type="AlphaFoldDB" id="A0A9P9AEA0"/>
<dbReference type="InterPro" id="IPR006575">
    <property type="entry name" value="RWD_dom"/>
</dbReference>
<keyword evidence="10" id="KW-1185">Reference proteome</keyword>
<dbReference type="EMBL" id="JAGSXJ010000007">
    <property type="protein sequence ID" value="KAH6689601.1"/>
    <property type="molecule type" value="Genomic_DNA"/>
</dbReference>
<keyword evidence="5" id="KW-0810">Translation regulation</keyword>
<evidence type="ECO:0000256" key="2">
    <source>
        <dbReference type="ARBA" id="ARBA00007665"/>
    </source>
</evidence>
<dbReference type="InterPro" id="IPR001498">
    <property type="entry name" value="Impact_N"/>
</dbReference>
<dbReference type="PROSITE" id="PS00910">
    <property type="entry name" value="UPF0029"/>
    <property type="match status" value="1"/>
</dbReference>
<dbReference type="GO" id="GO:0140469">
    <property type="term" value="P:GCN2-mediated signaling"/>
    <property type="evidence" value="ECO:0007669"/>
    <property type="project" value="TreeGrafter"/>
</dbReference>
<dbReference type="PROSITE" id="PS50908">
    <property type="entry name" value="RWD"/>
    <property type="match status" value="1"/>
</dbReference>
<dbReference type="InterPro" id="IPR016135">
    <property type="entry name" value="UBQ-conjugating_enzyme/RWD"/>
</dbReference>
<evidence type="ECO:0000256" key="5">
    <source>
        <dbReference type="ARBA" id="ARBA00022845"/>
    </source>
</evidence>
<comment type="subcellular location">
    <subcellularLocation>
        <location evidence="1">Cytoplasm</location>
    </subcellularLocation>
</comment>
<dbReference type="InterPro" id="IPR036956">
    <property type="entry name" value="Impact_N_sf"/>
</dbReference>
<sequence length="288" mass="30628">MPPSEEVTEEIEVLNSIYGDGTLLPSPQDPGIYILILPSTSPETDLEDPSSRPSVRISFPSTYPSSSAPSVLATHSAGTSAKPGAAVLTLSLFQHAIESNFTPGTVCLFDAIEDFRTRLEEAEASARPPTPPPAEERSPSPVSGDDVASQPPPPWVLSDPYTEMKSTFLARAALVKSPAQASGYVSHLLATDKRARAASHNITAWRIRGASGASYQDCDDDGETAAGGRMLKLLQLMDVWDVMVVVTRWYGGQKLGPRRFAVINTVAREAVVRLVGEGAAGGKKKGGR</sequence>
<evidence type="ECO:0000256" key="4">
    <source>
        <dbReference type="ARBA" id="ARBA00022491"/>
    </source>
</evidence>
<comment type="caution">
    <text evidence="9">The sequence shown here is derived from an EMBL/GenBank/DDBJ whole genome shotgun (WGS) entry which is preliminary data.</text>
</comment>
<dbReference type="InterPro" id="IPR023582">
    <property type="entry name" value="Impact"/>
</dbReference>
<feature type="domain" description="RWD" evidence="8">
    <location>
        <begin position="9"/>
        <end position="122"/>
    </location>
</feature>
<evidence type="ECO:0000256" key="6">
    <source>
        <dbReference type="ARBA" id="ARBA00023016"/>
    </source>
</evidence>
<evidence type="ECO:0000313" key="10">
    <source>
        <dbReference type="Proteomes" id="UP000770015"/>
    </source>
</evidence>
<dbReference type="SUPFAM" id="SSF54211">
    <property type="entry name" value="Ribosomal protein S5 domain 2-like"/>
    <property type="match status" value="1"/>
</dbReference>
<dbReference type="GO" id="GO:0005840">
    <property type="term" value="C:ribosome"/>
    <property type="evidence" value="ECO:0007669"/>
    <property type="project" value="UniProtKB-KW"/>
</dbReference>
<dbReference type="PANTHER" id="PTHR16301:SF25">
    <property type="entry name" value="PROTEIN IMPACT"/>
    <property type="match status" value="1"/>
</dbReference>
<reference evidence="9" key="1">
    <citation type="journal article" date="2021" name="Nat. Commun.">
        <title>Genetic determinants of endophytism in the Arabidopsis root mycobiome.</title>
        <authorList>
            <person name="Mesny F."/>
            <person name="Miyauchi S."/>
            <person name="Thiergart T."/>
            <person name="Pickel B."/>
            <person name="Atanasova L."/>
            <person name="Karlsson M."/>
            <person name="Huettel B."/>
            <person name="Barry K.W."/>
            <person name="Haridas S."/>
            <person name="Chen C."/>
            <person name="Bauer D."/>
            <person name="Andreopoulos W."/>
            <person name="Pangilinan J."/>
            <person name="LaButti K."/>
            <person name="Riley R."/>
            <person name="Lipzen A."/>
            <person name="Clum A."/>
            <person name="Drula E."/>
            <person name="Henrissat B."/>
            <person name="Kohler A."/>
            <person name="Grigoriev I.V."/>
            <person name="Martin F.M."/>
            <person name="Hacquard S."/>
        </authorList>
    </citation>
    <scope>NUCLEOTIDE SEQUENCE</scope>
    <source>
        <strain evidence="9">MPI-SDFR-AT-0117</strain>
    </source>
</reference>
<dbReference type="GO" id="GO:0006446">
    <property type="term" value="P:regulation of translational initiation"/>
    <property type="evidence" value="ECO:0007669"/>
    <property type="project" value="TreeGrafter"/>
</dbReference>
<dbReference type="SMART" id="SM00591">
    <property type="entry name" value="RWD"/>
    <property type="match status" value="1"/>
</dbReference>
<evidence type="ECO:0000256" key="1">
    <source>
        <dbReference type="ARBA" id="ARBA00004496"/>
    </source>
</evidence>
<organism evidence="9 10">
    <name type="scientific">Plectosphaerella plurivora</name>
    <dbReference type="NCBI Taxonomy" id="936078"/>
    <lineage>
        <taxon>Eukaryota</taxon>
        <taxon>Fungi</taxon>
        <taxon>Dikarya</taxon>
        <taxon>Ascomycota</taxon>
        <taxon>Pezizomycotina</taxon>
        <taxon>Sordariomycetes</taxon>
        <taxon>Hypocreomycetidae</taxon>
        <taxon>Glomerellales</taxon>
        <taxon>Plectosphaerellaceae</taxon>
        <taxon>Plectosphaerella</taxon>
    </lineage>
</organism>
<keyword evidence="3" id="KW-0963">Cytoplasm</keyword>
<dbReference type="Proteomes" id="UP000770015">
    <property type="component" value="Unassembled WGS sequence"/>
</dbReference>
<feature type="region of interest" description="Disordered" evidence="7">
    <location>
        <begin position="120"/>
        <end position="156"/>
    </location>
</feature>
<keyword evidence="9" id="KW-0687">Ribonucleoprotein</keyword>
<dbReference type="InterPro" id="IPR020568">
    <property type="entry name" value="Ribosomal_Su5_D2-typ_SF"/>
</dbReference>
<dbReference type="PANTHER" id="PTHR16301">
    <property type="entry name" value="IMPACT-RELATED"/>
    <property type="match status" value="1"/>
</dbReference>
<protein>
    <submittedName>
        <fullName evidence="9">Ribosomal protein S5 domain 2-type protein</fullName>
    </submittedName>
</protein>
<evidence type="ECO:0000256" key="7">
    <source>
        <dbReference type="SAM" id="MobiDB-lite"/>
    </source>
</evidence>
<evidence type="ECO:0000313" key="9">
    <source>
        <dbReference type="EMBL" id="KAH6689601.1"/>
    </source>
</evidence>
<proteinExistence type="inferred from homology"/>
<name>A0A9P9AEA0_9PEZI</name>
<dbReference type="InterPro" id="IPR020569">
    <property type="entry name" value="UPF0029_Impact_CS"/>
</dbReference>
<dbReference type="Pfam" id="PF01205">
    <property type="entry name" value="Impact_N"/>
    <property type="match status" value="1"/>
</dbReference>